<dbReference type="EMBL" id="AMCW01000173">
    <property type="protein sequence ID" value="EKJ98657.1"/>
    <property type="molecule type" value="Genomic_DNA"/>
</dbReference>
<evidence type="ECO:0000256" key="1">
    <source>
        <dbReference type="SAM" id="MobiDB-lite"/>
    </source>
</evidence>
<feature type="region of interest" description="Disordered" evidence="1">
    <location>
        <begin position="34"/>
        <end position="56"/>
    </location>
</feature>
<accession>K5D880</accession>
<gene>
    <name evidence="2" type="ORF">RBSH_05970</name>
</gene>
<dbReference type="Proteomes" id="UP000007993">
    <property type="component" value="Unassembled WGS sequence"/>
</dbReference>
<protein>
    <submittedName>
        <fullName evidence="2">Uncharacterized protein</fullName>
    </submittedName>
</protein>
<proteinExistence type="predicted"/>
<reference evidence="2 3" key="1">
    <citation type="journal article" date="2013" name="Mar. Genomics">
        <title>Expression of sulfatases in Rhodopirellula baltica and the diversity of sulfatases in the genus Rhodopirellula.</title>
        <authorList>
            <person name="Wegner C.E."/>
            <person name="Richter-Heitmann T."/>
            <person name="Klindworth A."/>
            <person name="Klockow C."/>
            <person name="Richter M."/>
            <person name="Achstetter T."/>
            <person name="Glockner F.O."/>
            <person name="Harder J."/>
        </authorList>
    </citation>
    <scope>NUCLEOTIDE SEQUENCE [LARGE SCALE GENOMIC DNA]</scope>
    <source>
        <strain evidence="2 3">SH28</strain>
    </source>
</reference>
<evidence type="ECO:0000313" key="2">
    <source>
        <dbReference type="EMBL" id="EKJ98657.1"/>
    </source>
</evidence>
<dbReference type="AlphaFoldDB" id="K5D880"/>
<name>K5D880_RHOBT</name>
<dbReference type="PATRIC" id="fig|993517.3.peg.6464"/>
<comment type="caution">
    <text evidence="2">The sequence shown here is derived from an EMBL/GenBank/DDBJ whole genome shotgun (WGS) entry which is preliminary data.</text>
</comment>
<organism evidence="2 3">
    <name type="scientific">Rhodopirellula baltica SH28</name>
    <dbReference type="NCBI Taxonomy" id="993517"/>
    <lineage>
        <taxon>Bacteria</taxon>
        <taxon>Pseudomonadati</taxon>
        <taxon>Planctomycetota</taxon>
        <taxon>Planctomycetia</taxon>
        <taxon>Pirellulales</taxon>
        <taxon>Pirellulaceae</taxon>
        <taxon>Rhodopirellula</taxon>
    </lineage>
</organism>
<evidence type="ECO:0000313" key="3">
    <source>
        <dbReference type="Proteomes" id="UP000007993"/>
    </source>
</evidence>
<sequence length="56" mass="6162">MPSRPTEEQAAGFANRFRDGARACFYLAYSDGSRDDGDPRHCKLLGDRKRQAADGG</sequence>